<feature type="transmembrane region" description="Helical" evidence="19">
    <location>
        <begin position="243"/>
        <end position="264"/>
    </location>
</feature>
<comment type="caution">
    <text evidence="20">The sequence shown here is derived from an EMBL/GenBank/DDBJ whole genome shotgun (WGS) entry which is preliminary data.</text>
</comment>
<dbReference type="InterPro" id="IPR003805">
    <property type="entry name" value="CobS"/>
</dbReference>
<evidence type="ECO:0000313" key="21">
    <source>
        <dbReference type="Proteomes" id="UP000323886"/>
    </source>
</evidence>
<dbReference type="PANTHER" id="PTHR34148:SF1">
    <property type="entry name" value="ADENOSYLCOBINAMIDE-GDP RIBAZOLETRANSFERASE"/>
    <property type="match status" value="1"/>
</dbReference>
<dbReference type="EMBL" id="VWPL01000018">
    <property type="protein sequence ID" value="KAA5599893.1"/>
    <property type="molecule type" value="Genomic_DNA"/>
</dbReference>
<evidence type="ECO:0000256" key="16">
    <source>
        <dbReference type="ARBA" id="ARBA00032853"/>
    </source>
</evidence>
<comment type="function">
    <text evidence="14 19">Joins adenosylcobinamide-GDP and alpha-ribazole to generate adenosylcobalamin (Ado-cobalamin). Also synthesizes adenosylcobalamin 5'-phosphate from adenosylcobinamide-GDP and alpha-ribazole 5'-phosphate.</text>
</comment>
<keyword evidence="13 19" id="KW-0472">Membrane</keyword>
<dbReference type="Proteomes" id="UP000323886">
    <property type="component" value="Unassembled WGS sequence"/>
</dbReference>
<proteinExistence type="inferred from homology"/>
<evidence type="ECO:0000256" key="19">
    <source>
        <dbReference type="HAMAP-Rule" id="MF_00719"/>
    </source>
</evidence>
<dbReference type="HAMAP" id="MF_00719">
    <property type="entry name" value="CobS"/>
    <property type="match status" value="1"/>
</dbReference>
<keyword evidence="8 19" id="KW-0169">Cobalamin biosynthesis</keyword>
<comment type="catalytic activity">
    <reaction evidence="17 19">
        <text>alpha-ribazole + adenosylcob(III)inamide-GDP = adenosylcob(III)alamin + GMP + H(+)</text>
        <dbReference type="Rhea" id="RHEA:16049"/>
        <dbReference type="ChEBI" id="CHEBI:10329"/>
        <dbReference type="ChEBI" id="CHEBI:15378"/>
        <dbReference type="ChEBI" id="CHEBI:18408"/>
        <dbReference type="ChEBI" id="CHEBI:58115"/>
        <dbReference type="ChEBI" id="CHEBI:60487"/>
        <dbReference type="EC" id="2.7.8.26"/>
    </reaction>
</comment>
<keyword evidence="9 19" id="KW-0808">Transferase</keyword>
<evidence type="ECO:0000256" key="9">
    <source>
        <dbReference type="ARBA" id="ARBA00022679"/>
    </source>
</evidence>
<evidence type="ECO:0000313" key="20">
    <source>
        <dbReference type="EMBL" id="KAA5599893.1"/>
    </source>
</evidence>
<evidence type="ECO:0000256" key="8">
    <source>
        <dbReference type="ARBA" id="ARBA00022573"/>
    </source>
</evidence>
<organism evidence="20 21">
    <name type="scientific">Blastochloris sulfoviridis</name>
    <dbReference type="NCBI Taxonomy" id="50712"/>
    <lineage>
        <taxon>Bacteria</taxon>
        <taxon>Pseudomonadati</taxon>
        <taxon>Pseudomonadota</taxon>
        <taxon>Alphaproteobacteria</taxon>
        <taxon>Hyphomicrobiales</taxon>
        <taxon>Blastochloridaceae</taxon>
        <taxon>Blastochloris</taxon>
    </lineage>
</organism>
<evidence type="ECO:0000256" key="18">
    <source>
        <dbReference type="ARBA" id="ARBA00049504"/>
    </source>
</evidence>
<name>A0A5M6HVF7_9HYPH</name>
<evidence type="ECO:0000256" key="14">
    <source>
        <dbReference type="ARBA" id="ARBA00025228"/>
    </source>
</evidence>
<protein>
    <recommendedName>
        <fullName evidence="6 19">Adenosylcobinamide-GDP ribazoletransferase</fullName>
        <ecNumber evidence="5 19">2.7.8.26</ecNumber>
    </recommendedName>
    <alternativeName>
        <fullName evidence="16 19">Cobalamin synthase</fullName>
    </alternativeName>
    <alternativeName>
        <fullName evidence="15 19">Cobalamin-5'-phosphate synthase</fullName>
    </alternativeName>
</protein>
<evidence type="ECO:0000256" key="5">
    <source>
        <dbReference type="ARBA" id="ARBA00013200"/>
    </source>
</evidence>
<keyword evidence="11 19" id="KW-0460">Magnesium</keyword>
<keyword evidence="7 19" id="KW-1003">Cell membrane</keyword>
<accession>A0A5M6HVF7</accession>
<evidence type="ECO:0000256" key="7">
    <source>
        <dbReference type="ARBA" id="ARBA00022475"/>
    </source>
</evidence>
<feature type="transmembrane region" description="Helical" evidence="19">
    <location>
        <begin position="147"/>
        <end position="172"/>
    </location>
</feature>
<evidence type="ECO:0000256" key="10">
    <source>
        <dbReference type="ARBA" id="ARBA00022692"/>
    </source>
</evidence>
<evidence type="ECO:0000256" key="6">
    <source>
        <dbReference type="ARBA" id="ARBA00015850"/>
    </source>
</evidence>
<evidence type="ECO:0000256" key="12">
    <source>
        <dbReference type="ARBA" id="ARBA00022989"/>
    </source>
</evidence>
<evidence type="ECO:0000256" key="2">
    <source>
        <dbReference type="ARBA" id="ARBA00004651"/>
    </source>
</evidence>
<reference evidence="20 21" key="1">
    <citation type="submission" date="2019-09" db="EMBL/GenBank/DDBJ databases">
        <title>Draft Whole-Genome sequence of Blastochloris sulfoviridis DSM 729.</title>
        <authorList>
            <person name="Meyer T.E."/>
            <person name="Kyndt J.A."/>
        </authorList>
    </citation>
    <scope>NUCLEOTIDE SEQUENCE [LARGE SCALE GENOMIC DNA]</scope>
    <source>
        <strain evidence="20 21">DSM 729</strain>
    </source>
</reference>
<dbReference type="OrthoDB" id="9794626at2"/>
<sequence length="265" mass="27221">MPSNPSPLPVSPFARERRALLAAVIYFTRIPLPPLPPFAEDDWRRATSYWPLIGVGVGLVAAAIYALASLALPAGVAAGLALASGVVLTGAQHEDGFIDVCDGFGGATRERMLDIMRDSRIGAFGAIGLVLLVGLKWQALAALPADVAAVALIAAHAFSRGLGAMVMAALSYARTDASRARPMVSDLKGDRLVLVVGLAITPLILLPAAAILPAFAAGALAWTGCVAMFNSRLGGYTGDCLGATQQMTELAILLAVLGSVVLGAH</sequence>
<keyword evidence="12 19" id="KW-1133">Transmembrane helix</keyword>
<comment type="catalytic activity">
    <reaction evidence="18 19">
        <text>alpha-ribazole 5'-phosphate + adenosylcob(III)inamide-GDP = adenosylcob(III)alamin 5'-phosphate + GMP + H(+)</text>
        <dbReference type="Rhea" id="RHEA:23560"/>
        <dbReference type="ChEBI" id="CHEBI:15378"/>
        <dbReference type="ChEBI" id="CHEBI:57918"/>
        <dbReference type="ChEBI" id="CHEBI:58115"/>
        <dbReference type="ChEBI" id="CHEBI:60487"/>
        <dbReference type="ChEBI" id="CHEBI:60493"/>
        <dbReference type="EC" id="2.7.8.26"/>
    </reaction>
</comment>
<evidence type="ECO:0000256" key="13">
    <source>
        <dbReference type="ARBA" id="ARBA00023136"/>
    </source>
</evidence>
<evidence type="ECO:0000256" key="11">
    <source>
        <dbReference type="ARBA" id="ARBA00022842"/>
    </source>
</evidence>
<comment type="pathway">
    <text evidence="3 19">Cofactor biosynthesis; adenosylcobalamin biosynthesis; adenosylcobalamin from cob(II)yrinate a,c-diamide: step 7/7.</text>
</comment>
<evidence type="ECO:0000256" key="3">
    <source>
        <dbReference type="ARBA" id="ARBA00004663"/>
    </source>
</evidence>
<dbReference type="GO" id="GO:0005886">
    <property type="term" value="C:plasma membrane"/>
    <property type="evidence" value="ECO:0007669"/>
    <property type="project" value="UniProtKB-SubCell"/>
</dbReference>
<evidence type="ECO:0000256" key="15">
    <source>
        <dbReference type="ARBA" id="ARBA00032605"/>
    </source>
</evidence>
<dbReference type="Pfam" id="PF02654">
    <property type="entry name" value="CobS"/>
    <property type="match status" value="1"/>
</dbReference>
<dbReference type="RefSeq" id="WP_150097727.1">
    <property type="nucleotide sequence ID" value="NZ_VWPL01000018.1"/>
</dbReference>
<dbReference type="GO" id="GO:0009236">
    <property type="term" value="P:cobalamin biosynthetic process"/>
    <property type="evidence" value="ECO:0007669"/>
    <property type="project" value="UniProtKB-UniRule"/>
</dbReference>
<comment type="cofactor">
    <cofactor evidence="1 19">
        <name>Mg(2+)</name>
        <dbReference type="ChEBI" id="CHEBI:18420"/>
    </cofactor>
</comment>
<comment type="subcellular location">
    <subcellularLocation>
        <location evidence="2 19">Cell membrane</location>
        <topology evidence="2 19">Multi-pass membrane protein</topology>
    </subcellularLocation>
</comment>
<dbReference type="GO" id="GO:0008818">
    <property type="term" value="F:cobalamin 5'-phosphate synthase activity"/>
    <property type="evidence" value="ECO:0007669"/>
    <property type="project" value="UniProtKB-UniRule"/>
</dbReference>
<dbReference type="GO" id="GO:0051073">
    <property type="term" value="F:adenosylcobinamide-GDP ribazoletransferase activity"/>
    <property type="evidence" value="ECO:0007669"/>
    <property type="project" value="UniProtKB-UniRule"/>
</dbReference>
<keyword evidence="10 19" id="KW-0812">Transmembrane</keyword>
<feature type="transmembrane region" description="Helical" evidence="19">
    <location>
        <begin position="121"/>
        <end position="141"/>
    </location>
</feature>
<evidence type="ECO:0000256" key="1">
    <source>
        <dbReference type="ARBA" id="ARBA00001946"/>
    </source>
</evidence>
<dbReference type="NCBIfam" id="TIGR00317">
    <property type="entry name" value="cobS"/>
    <property type="match status" value="1"/>
</dbReference>
<evidence type="ECO:0000256" key="4">
    <source>
        <dbReference type="ARBA" id="ARBA00010561"/>
    </source>
</evidence>
<dbReference type="EC" id="2.7.8.26" evidence="5 19"/>
<feature type="transmembrane region" description="Helical" evidence="19">
    <location>
        <begin position="49"/>
        <end position="72"/>
    </location>
</feature>
<evidence type="ECO:0000256" key="17">
    <source>
        <dbReference type="ARBA" id="ARBA00048623"/>
    </source>
</evidence>
<comment type="similarity">
    <text evidence="4 19">Belongs to the CobS family.</text>
</comment>
<gene>
    <name evidence="19 20" type="primary">cobS</name>
    <name evidence="20" type="ORF">F1193_10930</name>
</gene>
<dbReference type="UniPathway" id="UPA00148">
    <property type="reaction ID" value="UER00238"/>
</dbReference>
<dbReference type="AlphaFoldDB" id="A0A5M6HVF7"/>
<keyword evidence="21" id="KW-1185">Reference proteome</keyword>
<feature type="transmembrane region" description="Helical" evidence="19">
    <location>
        <begin position="192"/>
        <end position="223"/>
    </location>
</feature>
<dbReference type="PANTHER" id="PTHR34148">
    <property type="entry name" value="ADENOSYLCOBINAMIDE-GDP RIBAZOLETRANSFERASE"/>
    <property type="match status" value="1"/>
</dbReference>